<evidence type="ECO:0000313" key="6">
    <source>
        <dbReference type="Proteomes" id="UP000598032"/>
    </source>
</evidence>
<comment type="caution">
    <text evidence="5">The sequence shown here is derived from an EMBL/GenBank/DDBJ whole genome shotgun (WGS) entry which is preliminary data.</text>
</comment>
<dbReference type="PANTHER" id="PTHR30036">
    <property type="entry name" value="D-XYLOSE-BINDING PERIPLASMIC PROTEIN"/>
    <property type="match status" value="1"/>
</dbReference>
<evidence type="ECO:0000256" key="1">
    <source>
        <dbReference type="ARBA" id="ARBA00004418"/>
    </source>
</evidence>
<organism evidence="5 6">
    <name type="scientific">Paraburkholderia metrosideri</name>
    <dbReference type="NCBI Taxonomy" id="580937"/>
    <lineage>
        <taxon>Bacteria</taxon>
        <taxon>Pseudomonadati</taxon>
        <taxon>Pseudomonadota</taxon>
        <taxon>Betaproteobacteria</taxon>
        <taxon>Burkholderiales</taxon>
        <taxon>Burkholderiaceae</taxon>
        <taxon>Paraburkholderia</taxon>
    </lineage>
</organism>
<dbReference type="InterPro" id="IPR028082">
    <property type="entry name" value="Peripla_BP_I"/>
</dbReference>
<comment type="similarity">
    <text evidence="2">Belongs to the bacterial solute-binding protein 2 family.</text>
</comment>
<dbReference type="RefSeq" id="WP_201644435.1">
    <property type="nucleotide sequence ID" value="NZ_CAJHCP010000009.1"/>
</dbReference>
<dbReference type="Pfam" id="PF13407">
    <property type="entry name" value="Peripla_BP_4"/>
    <property type="match status" value="1"/>
</dbReference>
<sequence length="328" mass="34113">MTFVSKCAVLLSAAMTLMSAGASAATPDANFQLAPAIKAQAAAKTKPTFVVSYHDPALSVAAPMRKGVGLAAKELNVNAVFTGPVGGGAEKQVAELENWITKGVDGIAVSSSSTDALAPVINKAIAAGIPVVTFNTDNPASHRLSFVGQDLAYSGVVMGDTLVKHMGQKGKVLVFTVDAAAEWSKDREKGLRQSLAKYPNIAIVGLVNTSNEPQQIYAAIENAMLAHQDVTGIVSLDCCSFPAIGQYLQRNSLAGKIPVVGSDLLPQTKDLIKGGALTATISQNPQRQGHDAVVVLNQIFTGAKMPDSHTDTGVQVIDRASVDQHAAE</sequence>
<feature type="chain" id="PRO_5045273034" evidence="3">
    <location>
        <begin position="25"/>
        <end position="328"/>
    </location>
</feature>
<dbReference type="SUPFAM" id="SSF53822">
    <property type="entry name" value="Periplasmic binding protein-like I"/>
    <property type="match status" value="1"/>
</dbReference>
<proteinExistence type="inferred from homology"/>
<comment type="subcellular location">
    <subcellularLocation>
        <location evidence="1">Periplasm</location>
    </subcellularLocation>
</comment>
<evidence type="ECO:0000259" key="4">
    <source>
        <dbReference type="Pfam" id="PF13407"/>
    </source>
</evidence>
<dbReference type="Proteomes" id="UP000598032">
    <property type="component" value="Unassembled WGS sequence"/>
</dbReference>
<evidence type="ECO:0000256" key="2">
    <source>
        <dbReference type="ARBA" id="ARBA00007639"/>
    </source>
</evidence>
<evidence type="ECO:0000313" key="5">
    <source>
        <dbReference type="EMBL" id="CAD6547503.1"/>
    </source>
</evidence>
<name>A0ABM8NX19_9BURK</name>
<dbReference type="PANTHER" id="PTHR30036:SF7">
    <property type="entry name" value="ABC TRANSPORTER PERIPLASMIC-BINDING PROTEIN YPHF"/>
    <property type="match status" value="1"/>
</dbReference>
<feature type="domain" description="Periplasmic binding protein" evidence="4">
    <location>
        <begin position="59"/>
        <end position="303"/>
    </location>
</feature>
<keyword evidence="6" id="KW-1185">Reference proteome</keyword>
<evidence type="ECO:0000256" key="3">
    <source>
        <dbReference type="SAM" id="SignalP"/>
    </source>
</evidence>
<dbReference type="CDD" id="cd01536">
    <property type="entry name" value="PBP1_ABC_sugar_binding-like"/>
    <property type="match status" value="1"/>
</dbReference>
<dbReference type="Gene3D" id="3.40.50.2300">
    <property type="match status" value="2"/>
</dbReference>
<gene>
    <name evidence="5" type="primary">rbsB_4</name>
    <name evidence="5" type="ORF">LMG28140_04490</name>
</gene>
<reference evidence="5 6" key="1">
    <citation type="submission" date="2020-10" db="EMBL/GenBank/DDBJ databases">
        <authorList>
            <person name="Peeters C."/>
        </authorList>
    </citation>
    <scope>NUCLEOTIDE SEQUENCE [LARGE SCALE GENOMIC DNA]</scope>
    <source>
        <strain evidence="5 6">LMG 28140</strain>
    </source>
</reference>
<feature type="signal peptide" evidence="3">
    <location>
        <begin position="1"/>
        <end position="24"/>
    </location>
</feature>
<keyword evidence="3" id="KW-0732">Signal</keyword>
<protein>
    <submittedName>
        <fullName evidence="5">Ribose import binding protein RbsB</fullName>
    </submittedName>
</protein>
<dbReference type="InterPro" id="IPR050555">
    <property type="entry name" value="Bact_Solute-Bind_Prot2"/>
</dbReference>
<dbReference type="InterPro" id="IPR025997">
    <property type="entry name" value="SBP_2_dom"/>
</dbReference>
<accession>A0ABM8NX19</accession>
<dbReference type="EMBL" id="CAJHCP010000009">
    <property type="protein sequence ID" value="CAD6547503.1"/>
    <property type="molecule type" value="Genomic_DNA"/>
</dbReference>